<keyword evidence="2" id="KW-1185">Reference proteome</keyword>
<evidence type="ECO:0000313" key="2">
    <source>
        <dbReference type="Proteomes" id="UP000199046"/>
    </source>
</evidence>
<name>A0A1I1MXG8_9GAMM</name>
<dbReference type="AlphaFoldDB" id="A0A1I1MXG8"/>
<organism evidence="1 2">
    <name type="scientific">Kushneria avicenniae</name>
    <dbReference type="NCBI Taxonomy" id="402385"/>
    <lineage>
        <taxon>Bacteria</taxon>
        <taxon>Pseudomonadati</taxon>
        <taxon>Pseudomonadota</taxon>
        <taxon>Gammaproteobacteria</taxon>
        <taxon>Oceanospirillales</taxon>
        <taxon>Halomonadaceae</taxon>
        <taxon>Kushneria</taxon>
    </lineage>
</organism>
<gene>
    <name evidence="1" type="ORF">SAMN05421848_3221</name>
</gene>
<evidence type="ECO:0000313" key="1">
    <source>
        <dbReference type="EMBL" id="SFC90091.1"/>
    </source>
</evidence>
<proteinExistence type="predicted"/>
<sequence>MDFSNDILIYYQGHVFETGLLSSRFLMALLRVPAYLSWQVTRSNNTSHSSCFLIFPARQPPIMPKVTKVT</sequence>
<dbReference type="Proteomes" id="UP000199046">
    <property type="component" value="Unassembled WGS sequence"/>
</dbReference>
<protein>
    <submittedName>
        <fullName evidence="1">Uncharacterized protein</fullName>
    </submittedName>
</protein>
<accession>A0A1I1MXG8</accession>
<reference evidence="2" key="1">
    <citation type="submission" date="2016-10" db="EMBL/GenBank/DDBJ databases">
        <authorList>
            <person name="Varghese N."/>
            <person name="Submissions S."/>
        </authorList>
    </citation>
    <scope>NUCLEOTIDE SEQUENCE [LARGE SCALE GENOMIC DNA]</scope>
    <source>
        <strain evidence="2">DSM 23439</strain>
    </source>
</reference>
<dbReference type="EMBL" id="FOLY01000009">
    <property type="protein sequence ID" value="SFC90091.1"/>
    <property type="molecule type" value="Genomic_DNA"/>
</dbReference>